<dbReference type="OrthoDB" id="10615248at2759"/>
<organism evidence="1 2">
    <name type="scientific">Portunus trituberculatus</name>
    <name type="common">Swimming crab</name>
    <name type="synonym">Neptunus trituberculatus</name>
    <dbReference type="NCBI Taxonomy" id="210409"/>
    <lineage>
        <taxon>Eukaryota</taxon>
        <taxon>Metazoa</taxon>
        <taxon>Ecdysozoa</taxon>
        <taxon>Arthropoda</taxon>
        <taxon>Crustacea</taxon>
        <taxon>Multicrustacea</taxon>
        <taxon>Malacostraca</taxon>
        <taxon>Eumalacostraca</taxon>
        <taxon>Eucarida</taxon>
        <taxon>Decapoda</taxon>
        <taxon>Pleocyemata</taxon>
        <taxon>Brachyura</taxon>
        <taxon>Eubrachyura</taxon>
        <taxon>Portunoidea</taxon>
        <taxon>Portunidae</taxon>
        <taxon>Portuninae</taxon>
        <taxon>Portunus</taxon>
    </lineage>
</organism>
<comment type="caution">
    <text evidence="1">The sequence shown here is derived from an EMBL/GenBank/DDBJ whole genome shotgun (WGS) entry which is preliminary data.</text>
</comment>
<keyword evidence="2" id="KW-1185">Reference proteome</keyword>
<sequence>MEREVPGCGHHCKCCTVRPAVCSNHGSDCPGTCVDERLCPHDKHPTFTCSGNSCTCCLTPVGVLEEYGKRCPASTH</sequence>
<accession>A0A5B7CT60</accession>
<dbReference type="Proteomes" id="UP000324222">
    <property type="component" value="Unassembled WGS sequence"/>
</dbReference>
<evidence type="ECO:0000313" key="2">
    <source>
        <dbReference type="Proteomes" id="UP000324222"/>
    </source>
</evidence>
<evidence type="ECO:0000313" key="1">
    <source>
        <dbReference type="EMBL" id="MPC12071.1"/>
    </source>
</evidence>
<name>A0A5B7CT60_PORTR</name>
<dbReference type="EMBL" id="VSRR010000196">
    <property type="protein sequence ID" value="MPC12071.1"/>
    <property type="molecule type" value="Genomic_DNA"/>
</dbReference>
<gene>
    <name evidence="1" type="ORF">E2C01_004749</name>
</gene>
<reference evidence="1 2" key="1">
    <citation type="submission" date="2019-05" db="EMBL/GenBank/DDBJ databases">
        <title>Another draft genome of Portunus trituberculatus and its Hox gene families provides insights of decapod evolution.</title>
        <authorList>
            <person name="Jeong J.-H."/>
            <person name="Song I."/>
            <person name="Kim S."/>
            <person name="Choi T."/>
            <person name="Kim D."/>
            <person name="Ryu S."/>
            <person name="Kim W."/>
        </authorList>
    </citation>
    <scope>NUCLEOTIDE SEQUENCE [LARGE SCALE GENOMIC DNA]</scope>
    <source>
        <tissue evidence="1">Muscle</tissue>
    </source>
</reference>
<dbReference type="AlphaFoldDB" id="A0A5B7CT60"/>
<protein>
    <submittedName>
        <fullName evidence="1">Uncharacterized protein</fullName>
    </submittedName>
</protein>
<proteinExistence type="predicted"/>